<dbReference type="InterPro" id="IPR004459">
    <property type="entry name" value="CobQ_synth"/>
</dbReference>
<dbReference type="CDD" id="cd01750">
    <property type="entry name" value="GATase1_CobQ"/>
    <property type="match status" value="1"/>
</dbReference>
<sequence>MKAKALMFQGTGSHVGKTLLVAAFCKIFSDLGFHVAPFKAQNMSLNSYATRDGREIARAQALQALAAGVEPKVEMNPILLKPKGDGKSQVIVLGKPYRDYGCESYYRDFALDMGIRVVRECLDLLMEEYDLVLIEGAGSPVEVNIYDYDIANMKVAEIAGSPVLLVADIDRGGVFASIYGTLALLKPEHRELVKGVLINKFRGRYEVLKPGLDFIEKVTGKPVLGVIPYVNDLSLPFEDSVSLEDFNYLKKAEVDVNLVVVKLPRISNFTDFQPLSFEPDVSISYVKKPADVDVEHVDALILPGTKNTVSDLAWVKEVGFDQLIYRLRRLEKPIIGVCGGYQMLGERIVDEEGVEGGVKGIYRGLSLLNVETYFKGYDKHVKRVKVVATPFNEAFSGEEAYGFQCYEIHMGVSEVKEPCKPAFRIVEEEGRLVDKLDGALSEDCLVIGTYLHGLFDDSAPRRAFINFLRKTKGLKPLSPSSSSAFEKWRHEIERFADIVLHNVDLQKIAAIAKLDVAENCLRILKRR</sequence>
<name>A0A497EX26_9CREN</name>
<dbReference type="InterPro" id="IPR033949">
    <property type="entry name" value="CobQ_GATase1"/>
</dbReference>
<evidence type="ECO:0000313" key="11">
    <source>
        <dbReference type="Proteomes" id="UP000272051"/>
    </source>
</evidence>
<dbReference type="Pfam" id="PF07685">
    <property type="entry name" value="GATase_3"/>
    <property type="match status" value="1"/>
</dbReference>
<evidence type="ECO:0000256" key="3">
    <source>
        <dbReference type="ARBA" id="ARBA00014921"/>
    </source>
</evidence>
<feature type="domain" description="CobB/CobQ-like glutamine amidotransferase" evidence="9">
    <location>
        <begin position="258"/>
        <end position="458"/>
    </location>
</feature>
<keyword evidence="5 7" id="KW-0315">Glutamine amidotransferase</keyword>
<evidence type="ECO:0000259" key="8">
    <source>
        <dbReference type="Pfam" id="PF01656"/>
    </source>
</evidence>
<dbReference type="Pfam" id="PF01656">
    <property type="entry name" value="CbiA"/>
    <property type="match status" value="1"/>
</dbReference>
<dbReference type="SUPFAM" id="SSF52317">
    <property type="entry name" value="Class I glutamine amidotransferase-like"/>
    <property type="match status" value="1"/>
</dbReference>
<dbReference type="UniPathway" id="UPA00148"/>
<dbReference type="NCBIfam" id="TIGR00313">
    <property type="entry name" value="cobQ"/>
    <property type="match status" value="1"/>
</dbReference>
<accession>A0A497EX26</accession>
<dbReference type="InterPro" id="IPR002586">
    <property type="entry name" value="CobQ/CobB/MinD/ParA_Nub-bd_dom"/>
</dbReference>
<evidence type="ECO:0000256" key="5">
    <source>
        <dbReference type="ARBA" id="ARBA00022962"/>
    </source>
</evidence>
<evidence type="ECO:0000256" key="4">
    <source>
        <dbReference type="ARBA" id="ARBA00022573"/>
    </source>
</evidence>
<feature type="domain" description="CobQ/CobB/MinD/ParA nucleotide binding" evidence="8">
    <location>
        <begin position="6"/>
        <end position="234"/>
    </location>
</feature>
<dbReference type="SUPFAM" id="SSF52540">
    <property type="entry name" value="P-loop containing nucleoside triphosphate hydrolases"/>
    <property type="match status" value="1"/>
</dbReference>
<dbReference type="Proteomes" id="UP000272051">
    <property type="component" value="Unassembled WGS sequence"/>
</dbReference>
<evidence type="ECO:0000256" key="1">
    <source>
        <dbReference type="ARBA" id="ARBA00004953"/>
    </source>
</evidence>
<dbReference type="InterPro" id="IPR011698">
    <property type="entry name" value="GATase_3"/>
</dbReference>
<proteinExistence type="inferred from homology"/>
<comment type="pathway">
    <text evidence="1 7">Cofactor biosynthesis; adenosylcobalamin biosynthesis.</text>
</comment>
<evidence type="ECO:0000313" key="10">
    <source>
        <dbReference type="EMBL" id="RLE51280.1"/>
    </source>
</evidence>
<dbReference type="GO" id="GO:0009236">
    <property type="term" value="P:cobalamin biosynthetic process"/>
    <property type="evidence" value="ECO:0007669"/>
    <property type="project" value="UniProtKB-UniRule"/>
</dbReference>
<dbReference type="PROSITE" id="PS51273">
    <property type="entry name" value="GATASE_TYPE_1"/>
    <property type="match status" value="1"/>
</dbReference>
<dbReference type="PROSITE" id="PS51274">
    <property type="entry name" value="GATASE_COBBQ"/>
    <property type="match status" value="1"/>
</dbReference>
<dbReference type="InterPro" id="IPR029062">
    <property type="entry name" value="Class_I_gatase-like"/>
</dbReference>
<comment type="caution">
    <text evidence="10">The sequence shown here is derived from an EMBL/GenBank/DDBJ whole genome shotgun (WGS) entry which is preliminary data.</text>
</comment>
<feature type="active site" evidence="7">
    <location>
        <position position="452"/>
    </location>
</feature>
<evidence type="ECO:0000256" key="6">
    <source>
        <dbReference type="ARBA" id="ARBA00025166"/>
    </source>
</evidence>
<dbReference type="NCBIfam" id="NF001989">
    <property type="entry name" value="PRK00784.1"/>
    <property type="match status" value="1"/>
</dbReference>
<comment type="function">
    <text evidence="6 7">Catalyzes amidations at positions B, D, E, and G on adenosylcobyrinic A,C-diamide. NH(2) groups are provided by glutamine, and one molecule of ATP is hydrogenolyzed for each amidation.</text>
</comment>
<dbReference type="InterPro" id="IPR027417">
    <property type="entry name" value="P-loop_NTPase"/>
</dbReference>
<comment type="similarity">
    <text evidence="2 7">Belongs to the CobB/CobQ family. CobQ subfamily.</text>
</comment>
<keyword evidence="4 7" id="KW-0169">Cobalamin biosynthesis</keyword>
<organism evidence="10 11">
    <name type="scientific">Thermoproteota archaeon</name>
    <dbReference type="NCBI Taxonomy" id="2056631"/>
    <lineage>
        <taxon>Archaea</taxon>
        <taxon>Thermoproteota</taxon>
    </lineage>
</organism>
<feature type="active site" description="Nucleophile" evidence="7">
    <location>
        <position position="338"/>
    </location>
</feature>
<protein>
    <recommendedName>
        <fullName evidence="3 7">Probable cobyric acid synthase</fullName>
    </recommendedName>
</protein>
<dbReference type="AlphaFoldDB" id="A0A497EX26"/>
<dbReference type="InterPro" id="IPR047045">
    <property type="entry name" value="CobQ_N"/>
</dbReference>
<dbReference type="GO" id="GO:0015420">
    <property type="term" value="F:ABC-type vitamin B12 transporter activity"/>
    <property type="evidence" value="ECO:0007669"/>
    <property type="project" value="UniProtKB-UniRule"/>
</dbReference>
<reference evidence="10 11" key="1">
    <citation type="submission" date="2018-06" db="EMBL/GenBank/DDBJ databases">
        <title>Extensive metabolic versatility and redundancy in microbially diverse, dynamic hydrothermal sediments.</title>
        <authorList>
            <person name="Dombrowski N."/>
            <person name="Teske A."/>
            <person name="Baker B.J."/>
        </authorList>
    </citation>
    <scope>NUCLEOTIDE SEQUENCE [LARGE SCALE GENOMIC DNA]</scope>
    <source>
        <strain evidence="10">B34_G17</strain>
    </source>
</reference>
<gene>
    <name evidence="7" type="primary">cobQ</name>
    <name evidence="10" type="ORF">DRJ33_06210</name>
</gene>
<dbReference type="EMBL" id="QMQX01000119">
    <property type="protein sequence ID" value="RLE51280.1"/>
    <property type="molecule type" value="Genomic_DNA"/>
</dbReference>
<evidence type="ECO:0000256" key="2">
    <source>
        <dbReference type="ARBA" id="ARBA00006205"/>
    </source>
</evidence>
<dbReference type="HAMAP" id="MF_00028">
    <property type="entry name" value="CobQ"/>
    <property type="match status" value="1"/>
</dbReference>
<dbReference type="Gene3D" id="3.40.50.300">
    <property type="entry name" value="P-loop containing nucleotide triphosphate hydrolases"/>
    <property type="match status" value="1"/>
</dbReference>
<evidence type="ECO:0000259" key="9">
    <source>
        <dbReference type="Pfam" id="PF07685"/>
    </source>
</evidence>
<dbReference type="PANTHER" id="PTHR21343">
    <property type="entry name" value="DETHIOBIOTIN SYNTHETASE"/>
    <property type="match status" value="1"/>
</dbReference>
<dbReference type="GO" id="GO:0003824">
    <property type="term" value="F:catalytic activity"/>
    <property type="evidence" value="ECO:0007669"/>
    <property type="project" value="InterPro"/>
</dbReference>
<dbReference type="Gene3D" id="3.40.50.880">
    <property type="match status" value="1"/>
</dbReference>
<evidence type="ECO:0000256" key="7">
    <source>
        <dbReference type="HAMAP-Rule" id="MF_00028"/>
    </source>
</evidence>
<dbReference type="PANTHER" id="PTHR21343:SF1">
    <property type="entry name" value="COBYRIC ACID SYNTHASE"/>
    <property type="match status" value="1"/>
</dbReference>
<dbReference type="CDD" id="cd05389">
    <property type="entry name" value="CobQ_N"/>
    <property type="match status" value="1"/>
</dbReference>